<evidence type="ECO:0000313" key="1">
    <source>
        <dbReference type="EMBL" id="MET3771743.1"/>
    </source>
</evidence>
<reference evidence="1" key="1">
    <citation type="submission" date="2024-06" db="EMBL/GenBank/DDBJ databases">
        <title>Genomic Encyclopedia of Type Strains, Phase IV (KMG-IV): sequencing the most valuable type-strain genomes for metagenomic binning, comparative biology and taxonomic classification.</title>
        <authorList>
            <person name="Goeker M."/>
        </authorList>
    </citation>
    <scope>NUCLEOTIDE SEQUENCE</scope>
    <source>
        <strain evidence="1">SJCon</strain>
    </source>
</reference>
<proteinExistence type="predicted"/>
<gene>
    <name evidence="1" type="ORF">ABIC98_001380</name>
</gene>
<comment type="caution">
    <text evidence="1">The sequence shown here is derived from an EMBL/GenBank/DDBJ whole genome shotgun (WGS) entry which is preliminary data.</text>
</comment>
<sequence>MSMTNRTLFGSICAQQDNLGDIAIRKVFFDSFLKKQTPLVLLTHGMPQTYIDAFKFGGPVTFISNPLLFQFRLITASLLRKADLAYAPGPHELRDSPLALAKTLLMILNIFLIRLSGGRVRTAGRALRGNGRIARRLEQLLVSLCEAYIVRDSLSSGIAQVPLRFAPDLALGLCHKARTNGRKRIACSFRNDTIVSATTFEGIVKSFTNLGFEVVLVSQVQRDDSQHRALAAKFGLRPYLWESKSHTEQQEVVDQVYSSSYAVISNRLHGLIFGINCGALPIEYRFAESDKISSTLSVGFGSYMVLHDASPGAEECRNAIQLDSLEKLSHSFPEATGLARLRVEEALDSLMADRVLTPTA</sequence>
<accession>A0ACC6TDK0</accession>
<dbReference type="Proteomes" id="UP001549207">
    <property type="component" value="Unassembled WGS sequence"/>
</dbReference>
<evidence type="ECO:0000313" key="2">
    <source>
        <dbReference type="Proteomes" id="UP001549207"/>
    </source>
</evidence>
<keyword evidence="2" id="KW-1185">Reference proteome</keyword>
<protein>
    <submittedName>
        <fullName evidence="1">Uncharacterized protein</fullName>
    </submittedName>
</protein>
<organism evidence="1 2">
    <name type="scientific">Arthrobacter nitrophenolicus</name>
    <dbReference type="NCBI Taxonomy" id="683150"/>
    <lineage>
        <taxon>Bacteria</taxon>
        <taxon>Bacillati</taxon>
        <taxon>Actinomycetota</taxon>
        <taxon>Actinomycetes</taxon>
        <taxon>Micrococcales</taxon>
        <taxon>Micrococcaceae</taxon>
        <taxon>Arthrobacter</taxon>
    </lineage>
</organism>
<dbReference type="EMBL" id="JBEPNJ010000004">
    <property type="protein sequence ID" value="MET3771743.1"/>
    <property type="molecule type" value="Genomic_DNA"/>
</dbReference>
<name>A0ACC6TDK0_9MICC</name>